<evidence type="ECO:0000313" key="5">
    <source>
        <dbReference type="Proteomes" id="UP001596470"/>
    </source>
</evidence>
<gene>
    <name evidence="4" type="ORF">ACFQS3_13600</name>
</gene>
<evidence type="ECO:0008006" key="6">
    <source>
        <dbReference type="Google" id="ProtNLM"/>
    </source>
</evidence>
<accession>A0ABW2DAJ3</accession>
<sequence length="273" mass="27543">MKASHPIRLAAAFAAVVLAALAAAVTAAPAQAQGDPYHPYLHSDLSFTDVAPGSTVEVNPRFRQEEPLADFTAAVVVSFTGSARDGWPVDGAEATADYDNCKRLSSGDNWNGVSCYFLDPPDLPGQLLTLTGPVDYLVDADAPGSTAVCACGYGVSAIDADELAWQIGTPDWDPDAPDLLRLTTADAWDGPSADPYPRLGGTISMETAGGPDDPATDPSTAAPTADSGAGGGEAPAAKLPATGAPTAGWIAAAAAAVLAGTALTALARRRPAA</sequence>
<dbReference type="Proteomes" id="UP001596470">
    <property type="component" value="Unassembled WGS sequence"/>
</dbReference>
<dbReference type="EMBL" id="JBHSYS010000003">
    <property type="protein sequence ID" value="MFC6958234.1"/>
    <property type="molecule type" value="Genomic_DNA"/>
</dbReference>
<feature type="transmembrane region" description="Helical" evidence="2">
    <location>
        <begin position="247"/>
        <end position="267"/>
    </location>
</feature>
<organism evidence="4 5">
    <name type="scientific">Glycomyces mayteni</name>
    <dbReference type="NCBI Taxonomy" id="543887"/>
    <lineage>
        <taxon>Bacteria</taxon>
        <taxon>Bacillati</taxon>
        <taxon>Actinomycetota</taxon>
        <taxon>Actinomycetes</taxon>
        <taxon>Glycomycetales</taxon>
        <taxon>Glycomycetaceae</taxon>
        <taxon>Glycomyces</taxon>
    </lineage>
</organism>
<name>A0ABW2DAJ3_9ACTN</name>
<keyword evidence="2" id="KW-0812">Transmembrane</keyword>
<reference evidence="5" key="1">
    <citation type="journal article" date="2019" name="Int. J. Syst. Evol. Microbiol.">
        <title>The Global Catalogue of Microorganisms (GCM) 10K type strain sequencing project: providing services to taxonomists for standard genome sequencing and annotation.</title>
        <authorList>
            <consortium name="The Broad Institute Genomics Platform"/>
            <consortium name="The Broad Institute Genome Sequencing Center for Infectious Disease"/>
            <person name="Wu L."/>
            <person name="Ma J."/>
        </authorList>
    </citation>
    <scope>NUCLEOTIDE SEQUENCE [LARGE SCALE GENOMIC DNA]</scope>
    <source>
        <strain evidence="5">KACC 12634</strain>
    </source>
</reference>
<evidence type="ECO:0000256" key="2">
    <source>
        <dbReference type="SAM" id="Phobius"/>
    </source>
</evidence>
<keyword evidence="2" id="KW-1133">Transmembrane helix</keyword>
<keyword evidence="2" id="KW-0472">Membrane</keyword>
<feature type="signal peptide" evidence="3">
    <location>
        <begin position="1"/>
        <end position="32"/>
    </location>
</feature>
<evidence type="ECO:0000256" key="3">
    <source>
        <dbReference type="SAM" id="SignalP"/>
    </source>
</evidence>
<dbReference type="RefSeq" id="WP_387965854.1">
    <property type="nucleotide sequence ID" value="NZ_JBHSVE010000004.1"/>
</dbReference>
<feature type="compositionally biased region" description="Low complexity" evidence="1">
    <location>
        <begin position="207"/>
        <end position="227"/>
    </location>
</feature>
<keyword evidence="3" id="KW-0732">Signal</keyword>
<evidence type="ECO:0000313" key="4">
    <source>
        <dbReference type="EMBL" id="MFC6958234.1"/>
    </source>
</evidence>
<feature type="chain" id="PRO_5047186527" description="Gram-positive cocci surface proteins LPxTG domain-containing protein" evidence="3">
    <location>
        <begin position="33"/>
        <end position="273"/>
    </location>
</feature>
<feature type="region of interest" description="Disordered" evidence="1">
    <location>
        <begin position="185"/>
        <end position="241"/>
    </location>
</feature>
<protein>
    <recommendedName>
        <fullName evidence="6">Gram-positive cocci surface proteins LPxTG domain-containing protein</fullName>
    </recommendedName>
</protein>
<keyword evidence="5" id="KW-1185">Reference proteome</keyword>
<comment type="caution">
    <text evidence="4">The sequence shown here is derived from an EMBL/GenBank/DDBJ whole genome shotgun (WGS) entry which is preliminary data.</text>
</comment>
<evidence type="ECO:0000256" key="1">
    <source>
        <dbReference type="SAM" id="MobiDB-lite"/>
    </source>
</evidence>
<proteinExistence type="predicted"/>